<feature type="compositionally biased region" description="Polar residues" evidence="1">
    <location>
        <begin position="208"/>
        <end position="219"/>
    </location>
</feature>
<proteinExistence type="predicted"/>
<feature type="region of interest" description="Disordered" evidence="1">
    <location>
        <begin position="1"/>
        <end position="27"/>
    </location>
</feature>
<dbReference type="Proteomes" id="UP000784294">
    <property type="component" value="Unassembled WGS sequence"/>
</dbReference>
<dbReference type="OrthoDB" id="6268706at2759"/>
<feature type="transmembrane region" description="Helical" evidence="2">
    <location>
        <begin position="79"/>
        <end position="103"/>
    </location>
</feature>
<comment type="caution">
    <text evidence="3">The sequence shown here is derived from an EMBL/GenBank/DDBJ whole genome shotgun (WGS) entry which is preliminary data.</text>
</comment>
<evidence type="ECO:0000256" key="1">
    <source>
        <dbReference type="SAM" id="MobiDB-lite"/>
    </source>
</evidence>
<feature type="transmembrane region" description="Helical" evidence="2">
    <location>
        <begin position="123"/>
        <end position="146"/>
    </location>
</feature>
<evidence type="ECO:0000313" key="3">
    <source>
        <dbReference type="EMBL" id="VEL17038.1"/>
    </source>
</evidence>
<dbReference type="AlphaFoldDB" id="A0A3S5CFK1"/>
<feature type="compositionally biased region" description="Low complexity" evidence="1">
    <location>
        <begin position="1"/>
        <end position="16"/>
    </location>
</feature>
<feature type="region of interest" description="Disordered" evidence="1">
    <location>
        <begin position="202"/>
        <end position="221"/>
    </location>
</feature>
<gene>
    <name evidence="3" type="ORF">PXEA_LOCUS10478</name>
</gene>
<feature type="transmembrane region" description="Helical" evidence="2">
    <location>
        <begin position="252"/>
        <end position="273"/>
    </location>
</feature>
<sequence>MSLQPSSTLPQSPESTAVVKTPSNGSSKQFSRLGRLLTQPLQHLWVRLLYLVLMLAAWMADLALGWLIYRDSVLQLPGLVFGVVETGLLTAMLTFNLVALIAFGLEAMALTNLYWAEEDTWLMLDLVACLTLWLAWLPNCLTHTYLAACRESAVSIGLLAKAVVFLFLLFIRCLAHLMYYLSSLEQEDGYLQVAASSIPSLGRPAKASSDSEQTCTETDPLTEKPKRRQVIVCCDVRRVTGLRRFWCTIRGFFFFGLIVMFFCNLLIFKFTFVQTYQGHLEWRKIPYGQPSNLLNNMAERYFADVDIFVRYNLLKFPGSEEASEDDAWIRIIGLHDLFKSQENGEKLTFELVSLNLTRQTLIFFTSSNQEDSNSTSRVTCWELV</sequence>
<keyword evidence="2" id="KW-1133">Transmembrane helix</keyword>
<organism evidence="3 4">
    <name type="scientific">Protopolystoma xenopodis</name>
    <dbReference type="NCBI Taxonomy" id="117903"/>
    <lineage>
        <taxon>Eukaryota</taxon>
        <taxon>Metazoa</taxon>
        <taxon>Spiralia</taxon>
        <taxon>Lophotrochozoa</taxon>
        <taxon>Platyhelminthes</taxon>
        <taxon>Monogenea</taxon>
        <taxon>Polyopisthocotylea</taxon>
        <taxon>Polystomatidea</taxon>
        <taxon>Polystomatidae</taxon>
        <taxon>Protopolystoma</taxon>
    </lineage>
</organism>
<evidence type="ECO:0000313" key="4">
    <source>
        <dbReference type="Proteomes" id="UP000784294"/>
    </source>
</evidence>
<name>A0A3S5CFK1_9PLAT</name>
<evidence type="ECO:0008006" key="5">
    <source>
        <dbReference type="Google" id="ProtNLM"/>
    </source>
</evidence>
<accession>A0A3S5CFK1</accession>
<keyword evidence="2" id="KW-0472">Membrane</keyword>
<reference evidence="3" key="1">
    <citation type="submission" date="2018-11" db="EMBL/GenBank/DDBJ databases">
        <authorList>
            <consortium name="Pathogen Informatics"/>
        </authorList>
    </citation>
    <scope>NUCLEOTIDE SEQUENCE</scope>
</reference>
<feature type="transmembrane region" description="Helical" evidence="2">
    <location>
        <begin position="158"/>
        <end position="181"/>
    </location>
</feature>
<keyword evidence="2" id="KW-0812">Transmembrane</keyword>
<keyword evidence="4" id="KW-1185">Reference proteome</keyword>
<protein>
    <recommendedName>
        <fullName evidence="5">Transmembrane protein</fullName>
    </recommendedName>
</protein>
<evidence type="ECO:0000256" key="2">
    <source>
        <dbReference type="SAM" id="Phobius"/>
    </source>
</evidence>
<feature type="transmembrane region" description="Helical" evidence="2">
    <location>
        <begin position="44"/>
        <end position="67"/>
    </location>
</feature>
<feature type="non-terminal residue" evidence="3">
    <location>
        <position position="384"/>
    </location>
</feature>
<dbReference type="EMBL" id="CAAALY010030816">
    <property type="protein sequence ID" value="VEL17038.1"/>
    <property type="molecule type" value="Genomic_DNA"/>
</dbReference>